<sequence length="312" mass="35772">MTKRKANTAATGAGRRSKRTKTTSNPFVWNPREWKQVTIFIPEVTLLSKISDRSQKVVKKKDKNFNCKNHKPVPESVIWRFFLQMSQALAVMHNQIGPNREILLHRDIKPKNVLVVDNGTTYPSFKLSDFDCASVWSKSRASQRAICGTFEWQPPENPRISTKAADIWALGACVHYLATGMYPLEDKDAYQTARYAENNAHPDSARDYNPRARNYAARVPRRATPLNLSKEQQRHRNIAPFLWIAGGPECYNPQYSDELNSWMQQCLRHTPSRRPTAERLVDRMALDAKRMLRRMGGQAALTDLDVIFDPDS</sequence>
<dbReference type="PROSITE" id="PS50011">
    <property type="entry name" value="PROTEIN_KINASE_DOM"/>
    <property type="match status" value="1"/>
</dbReference>
<evidence type="ECO:0000259" key="7">
    <source>
        <dbReference type="PROSITE" id="PS50011"/>
    </source>
</evidence>
<evidence type="ECO:0000313" key="8">
    <source>
        <dbReference type="EMBL" id="KAF2033246.1"/>
    </source>
</evidence>
<dbReference type="GO" id="GO:0004674">
    <property type="term" value="F:protein serine/threonine kinase activity"/>
    <property type="evidence" value="ECO:0007669"/>
    <property type="project" value="UniProtKB-EC"/>
</dbReference>
<dbReference type="Gene3D" id="1.10.510.10">
    <property type="entry name" value="Transferase(Phosphotransferase) domain 1"/>
    <property type="match status" value="1"/>
</dbReference>
<evidence type="ECO:0000256" key="4">
    <source>
        <dbReference type="ARBA" id="ARBA00022777"/>
    </source>
</evidence>
<dbReference type="InterPro" id="IPR011009">
    <property type="entry name" value="Kinase-like_dom_sf"/>
</dbReference>
<dbReference type="SUPFAM" id="SSF56112">
    <property type="entry name" value="Protein kinase-like (PK-like)"/>
    <property type="match status" value="1"/>
</dbReference>
<dbReference type="InterPro" id="IPR050660">
    <property type="entry name" value="NEK_Ser/Thr_kinase"/>
</dbReference>
<keyword evidence="9" id="KW-1185">Reference proteome</keyword>
<keyword evidence="3" id="KW-0547">Nucleotide-binding</keyword>
<dbReference type="PANTHER" id="PTHR43671:SF13">
    <property type="entry name" value="SERINE_THREONINE-PROTEIN KINASE NEK2"/>
    <property type="match status" value="1"/>
</dbReference>
<dbReference type="OrthoDB" id="310217at2759"/>
<reference evidence="8" key="1">
    <citation type="journal article" date="2020" name="Stud. Mycol.">
        <title>101 Dothideomycetes genomes: a test case for predicting lifestyles and emergence of pathogens.</title>
        <authorList>
            <person name="Haridas S."/>
            <person name="Albert R."/>
            <person name="Binder M."/>
            <person name="Bloem J."/>
            <person name="Labutti K."/>
            <person name="Salamov A."/>
            <person name="Andreopoulos B."/>
            <person name="Baker S."/>
            <person name="Barry K."/>
            <person name="Bills G."/>
            <person name="Bluhm B."/>
            <person name="Cannon C."/>
            <person name="Castanera R."/>
            <person name="Culley D."/>
            <person name="Daum C."/>
            <person name="Ezra D."/>
            <person name="Gonzalez J."/>
            <person name="Henrissat B."/>
            <person name="Kuo A."/>
            <person name="Liang C."/>
            <person name="Lipzen A."/>
            <person name="Lutzoni F."/>
            <person name="Magnuson J."/>
            <person name="Mondo S."/>
            <person name="Nolan M."/>
            <person name="Ohm R."/>
            <person name="Pangilinan J."/>
            <person name="Park H.-J."/>
            <person name="Ramirez L."/>
            <person name="Alfaro M."/>
            <person name="Sun H."/>
            <person name="Tritt A."/>
            <person name="Yoshinaga Y."/>
            <person name="Zwiers L.-H."/>
            <person name="Turgeon B."/>
            <person name="Goodwin S."/>
            <person name="Spatafora J."/>
            <person name="Crous P."/>
            <person name="Grigoriev I."/>
        </authorList>
    </citation>
    <scope>NUCLEOTIDE SEQUENCE</scope>
    <source>
        <strain evidence="8">CBS 110217</strain>
    </source>
</reference>
<evidence type="ECO:0000256" key="2">
    <source>
        <dbReference type="ARBA" id="ARBA00022679"/>
    </source>
</evidence>
<name>A0A9P4HHP8_9PLEO</name>
<dbReference type="AlphaFoldDB" id="A0A9P4HHP8"/>
<feature type="domain" description="Protein kinase" evidence="7">
    <location>
        <begin position="1"/>
        <end position="286"/>
    </location>
</feature>
<dbReference type="Pfam" id="PF00069">
    <property type="entry name" value="Pkinase"/>
    <property type="match status" value="1"/>
</dbReference>
<dbReference type="PROSITE" id="PS00108">
    <property type="entry name" value="PROTEIN_KINASE_ST"/>
    <property type="match status" value="1"/>
</dbReference>
<dbReference type="InterPro" id="IPR000719">
    <property type="entry name" value="Prot_kinase_dom"/>
</dbReference>
<evidence type="ECO:0000256" key="6">
    <source>
        <dbReference type="SAM" id="MobiDB-lite"/>
    </source>
</evidence>
<dbReference type="InterPro" id="IPR008271">
    <property type="entry name" value="Ser/Thr_kinase_AS"/>
</dbReference>
<proteinExistence type="predicted"/>
<organism evidence="8 9">
    <name type="scientific">Setomelanomma holmii</name>
    <dbReference type="NCBI Taxonomy" id="210430"/>
    <lineage>
        <taxon>Eukaryota</taxon>
        <taxon>Fungi</taxon>
        <taxon>Dikarya</taxon>
        <taxon>Ascomycota</taxon>
        <taxon>Pezizomycotina</taxon>
        <taxon>Dothideomycetes</taxon>
        <taxon>Pleosporomycetidae</taxon>
        <taxon>Pleosporales</taxon>
        <taxon>Pleosporineae</taxon>
        <taxon>Phaeosphaeriaceae</taxon>
        <taxon>Setomelanomma</taxon>
    </lineage>
</organism>
<comment type="caution">
    <text evidence="8">The sequence shown here is derived from an EMBL/GenBank/DDBJ whole genome shotgun (WGS) entry which is preliminary data.</text>
</comment>
<feature type="region of interest" description="Disordered" evidence="6">
    <location>
        <begin position="1"/>
        <end position="26"/>
    </location>
</feature>
<dbReference type="PANTHER" id="PTHR43671">
    <property type="entry name" value="SERINE/THREONINE-PROTEIN KINASE NEK"/>
    <property type="match status" value="1"/>
</dbReference>
<dbReference type="Proteomes" id="UP000799777">
    <property type="component" value="Unassembled WGS sequence"/>
</dbReference>
<evidence type="ECO:0000256" key="3">
    <source>
        <dbReference type="ARBA" id="ARBA00022741"/>
    </source>
</evidence>
<evidence type="ECO:0000313" key="9">
    <source>
        <dbReference type="Proteomes" id="UP000799777"/>
    </source>
</evidence>
<dbReference type="EMBL" id="ML978167">
    <property type="protein sequence ID" value="KAF2033246.1"/>
    <property type="molecule type" value="Genomic_DNA"/>
</dbReference>
<dbReference type="SMART" id="SM00220">
    <property type="entry name" value="S_TKc"/>
    <property type="match status" value="1"/>
</dbReference>
<dbReference type="EC" id="2.7.11.1" evidence="1"/>
<dbReference type="GO" id="GO:0005524">
    <property type="term" value="F:ATP binding"/>
    <property type="evidence" value="ECO:0007669"/>
    <property type="project" value="UniProtKB-KW"/>
</dbReference>
<protein>
    <recommendedName>
        <fullName evidence="1">non-specific serine/threonine protein kinase</fullName>
        <ecNumber evidence="1">2.7.11.1</ecNumber>
    </recommendedName>
</protein>
<keyword evidence="4 8" id="KW-0418">Kinase</keyword>
<gene>
    <name evidence="8" type="ORF">EK21DRAFT_86364</name>
</gene>
<keyword evidence="2" id="KW-0808">Transferase</keyword>
<keyword evidence="5" id="KW-0067">ATP-binding</keyword>
<evidence type="ECO:0000256" key="1">
    <source>
        <dbReference type="ARBA" id="ARBA00012513"/>
    </source>
</evidence>
<accession>A0A9P4HHP8</accession>
<evidence type="ECO:0000256" key="5">
    <source>
        <dbReference type="ARBA" id="ARBA00022840"/>
    </source>
</evidence>